<dbReference type="PANTHER" id="PTHR21050:SF1">
    <property type="entry name" value="MIDKINE AND PLEIOTROPHIN 1, ISOFORM A-RELATED"/>
    <property type="match status" value="1"/>
</dbReference>
<dbReference type="Pfam" id="PF01091">
    <property type="entry name" value="PTN_MK_C"/>
    <property type="match status" value="2"/>
</dbReference>
<evidence type="ECO:0000313" key="3">
    <source>
        <dbReference type="Proteomes" id="UP000759131"/>
    </source>
</evidence>
<dbReference type="Gene3D" id="2.30.90.10">
    <property type="entry name" value="Heparin-binding Growth Factor, Midkine, Chain A- C-terminal Domain"/>
    <property type="match status" value="3"/>
</dbReference>
<dbReference type="GO" id="GO:0008083">
    <property type="term" value="F:growth factor activity"/>
    <property type="evidence" value="ECO:0007669"/>
    <property type="project" value="InterPro"/>
</dbReference>
<proteinExistence type="predicted"/>
<dbReference type="AlphaFoldDB" id="A0A7R9Q043"/>
<sequence length="148" mass="16884">MKGKINPRRYRSAYLASSSGEECRYEKEAWEECDSSGQQRRVLRLKASRSVTTNCEPQKFITRQCKKSQSNQLNCRYSKGVWSDCVNGSKHRIDTIKSISSTGCENSRNITKKCKEQCNYVKSDWSLCENGMKSKTLTLQSETSARTG</sequence>
<dbReference type="GO" id="GO:0008201">
    <property type="term" value="F:heparin binding"/>
    <property type="evidence" value="ECO:0007669"/>
    <property type="project" value="TreeGrafter"/>
</dbReference>
<dbReference type="GO" id="GO:0005576">
    <property type="term" value="C:extracellular region"/>
    <property type="evidence" value="ECO:0007669"/>
    <property type="project" value="TreeGrafter"/>
</dbReference>
<protein>
    <recommendedName>
        <fullName evidence="1">Pleiotrophin/Midkine C-terminal domain-containing protein</fullName>
    </recommendedName>
</protein>
<accession>A0A7R9Q043</accession>
<dbReference type="InterPro" id="IPR020090">
    <property type="entry name" value="PTN/MK_C_dom"/>
</dbReference>
<dbReference type="EMBL" id="OC859180">
    <property type="protein sequence ID" value="CAD7627287.1"/>
    <property type="molecule type" value="Genomic_DNA"/>
</dbReference>
<dbReference type="OrthoDB" id="8818336at2759"/>
<dbReference type="Proteomes" id="UP000759131">
    <property type="component" value="Unassembled WGS sequence"/>
</dbReference>
<name>A0A7R9Q043_9ACAR</name>
<dbReference type="PANTHER" id="PTHR21050">
    <property type="entry name" value="MIDKINE AND PLEIOTROPHIN 1, ISOFORM A-RELATED"/>
    <property type="match status" value="1"/>
</dbReference>
<feature type="domain" description="Pleiotrophin/Midkine C-terminal" evidence="1">
    <location>
        <begin position="20"/>
        <end position="69"/>
    </location>
</feature>
<dbReference type="InterPro" id="IPR038130">
    <property type="entry name" value="PTN/MK_C_dom_sf"/>
</dbReference>
<evidence type="ECO:0000259" key="1">
    <source>
        <dbReference type="Pfam" id="PF01091"/>
    </source>
</evidence>
<reference evidence="2" key="1">
    <citation type="submission" date="2020-11" db="EMBL/GenBank/DDBJ databases">
        <authorList>
            <person name="Tran Van P."/>
        </authorList>
    </citation>
    <scope>NUCLEOTIDE SEQUENCE</scope>
</reference>
<evidence type="ECO:0000313" key="2">
    <source>
        <dbReference type="EMBL" id="CAD7627287.1"/>
    </source>
</evidence>
<dbReference type="GO" id="GO:0048332">
    <property type="term" value="P:mesoderm morphogenesis"/>
    <property type="evidence" value="ECO:0007669"/>
    <property type="project" value="TreeGrafter"/>
</dbReference>
<gene>
    <name evidence="2" type="ORF">OSB1V03_LOCUS7717</name>
</gene>
<feature type="domain" description="Pleiotrophin/Midkine C-terminal" evidence="1">
    <location>
        <begin position="73"/>
        <end position="116"/>
    </location>
</feature>
<keyword evidence="3" id="KW-1185">Reference proteome</keyword>
<organism evidence="2">
    <name type="scientific">Medioppia subpectinata</name>
    <dbReference type="NCBI Taxonomy" id="1979941"/>
    <lineage>
        <taxon>Eukaryota</taxon>
        <taxon>Metazoa</taxon>
        <taxon>Ecdysozoa</taxon>
        <taxon>Arthropoda</taxon>
        <taxon>Chelicerata</taxon>
        <taxon>Arachnida</taxon>
        <taxon>Acari</taxon>
        <taxon>Acariformes</taxon>
        <taxon>Sarcoptiformes</taxon>
        <taxon>Oribatida</taxon>
        <taxon>Brachypylina</taxon>
        <taxon>Oppioidea</taxon>
        <taxon>Oppiidae</taxon>
        <taxon>Medioppia</taxon>
    </lineage>
</organism>
<dbReference type="EMBL" id="CAJPIZ010004605">
    <property type="protein sequence ID" value="CAG2107717.1"/>
    <property type="molecule type" value="Genomic_DNA"/>
</dbReference>